<protein>
    <submittedName>
        <fullName evidence="2">Uncharacterized protein</fullName>
    </submittedName>
</protein>
<feature type="region of interest" description="Disordered" evidence="1">
    <location>
        <begin position="1"/>
        <end position="26"/>
    </location>
</feature>
<dbReference type="EMBL" id="SEOQ01000744">
    <property type="protein sequence ID" value="TFY57525.1"/>
    <property type="molecule type" value="Genomic_DNA"/>
</dbReference>
<evidence type="ECO:0000313" key="3">
    <source>
        <dbReference type="Proteomes" id="UP000298327"/>
    </source>
</evidence>
<evidence type="ECO:0000256" key="1">
    <source>
        <dbReference type="SAM" id="MobiDB-lite"/>
    </source>
</evidence>
<feature type="compositionally biased region" description="Basic and acidic residues" evidence="1">
    <location>
        <begin position="11"/>
        <end position="26"/>
    </location>
</feature>
<dbReference type="AlphaFoldDB" id="A0A4Y9Y588"/>
<sequence length="380" mass="41238">MQPEAPSQQKTRREEAHPTLLAMDEHPMRWDTTIDLPGAQAAGPLPDAPLAGYEPGQHDASRQIQGPVLSDVAATAPSCGCSVLCARHRQLLSVLDPIPANHQCLRNSEPPASSSQSALAAFGRRPIPVSPQDFPALGSSLHAIPAGFSSSENSDVVSATVPQTSPQNFDTAAASHDPDLEGYRADFRLHVTEATTSESDIDAARSPGPATHVARQDELPNCGLYPVQQNFQPTPMMITRYSLNGPGAYVTFWRSDGADGIFLSDMLAENFKDLAGADDELPVYARNVTLYIDWPGYRSWSTVLRTHHRQEGLHKPVTRCMMANRVARRMGQFVKSAQPEAAHPAPLTVGPHGIGLDRMVLRRLVQKSQGAWQIEIAVKV</sequence>
<name>A0A4Y9Y588_9AGAM</name>
<keyword evidence="3" id="KW-1185">Reference proteome</keyword>
<dbReference type="Proteomes" id="UP000298327">
    <property type="component" value="Unassembled WGS sequence"/>
</dbReference>
<accession>A0A4Y9Y588</accession>
<reference evidence="2 3" key="1">
    <citation type="submission" date="2019-02" db="EMBL/GenBank/DDBJ databases">
        <title>Genome sequencing of the rare red list fungi Dentipellis fragilis.</title>
        <authorList>
            <person name="Buettner E."/>
            <person name="Kellner H."/>
        </authorList>
    </citation>
    <scope>NUCLEOTIDE SEQUENCE [LARGE SCALE GENOMIC DNA]</scope>
    <source>
        <strain evidence="2 3">DSM 105465</strain>
    </source>
</reference>
<organism evidence="2 3">
    <name type="scientific">Dentipellis fragilis</name>
    <dbReference type="NCBI Taxonomy" id="205917"/>
    <lineage>
        <taxon>Eukaryota</taxon>
        <taxon>Fungi</taxon>
        <taxon>Dikarya</taxon>
        <taxon>Basidiomycota</taxon>
        <taxon>Agaricomycotina</taxon>
        <taxon>Agaricomycetes</taxon>
        <taxon>Russulales</taxon>
        <taxon>Hericiaceae</taxon>
        <taxon>Dentipellis</taxon>
    </lineage>
</organism>
<comment type="caution">
    <text evidence="2">The sequence shown here is derived from an EMBL/GenBank/DDBJ whole genome shotgun (WGS) entry which is preliminary data.</text>
</comment>
<proteinExistence type="predicted"/>
<gene>
    <name evidence="2" type="ORF">EVG20_g8514</name>
</gene>
<dbReference type="OrthoDB" id="3269405at2759"/>
<evidence type="ECO:0000313" key="2">
    <source>
        <dbReference type="EMBL" id="TFY57525.1"/>
    </source>
</evidence>